<protein>
    <recommendedName>
        <fullName evidence="2">CWH43-like N-terminal domain-containing protein</fullName>
    </recommendedName>
</protein>
<organism evidence="3 4">
    <name type="scientific">Arsukibacterium indicum</name>
    <dbReference type="NCBI Taxonomy" id="2848612"/>
    <lineage>
        <taxon>Bacteria</taxon>
        <taxon>Pseudomonadati</taxon>
        <taxon>Pseudomonadota</taxon>
        <taxon>Gammaproteobacteria</taxon>
        <taxon>Chromatiales</taxon>
        <taxon>Chromatiaceae</taxon>
        <taxon>Arsukibacterium</taxon>
    </lineage>
</organism>
<keyword evidence="1" id="KW-0472">Membrane</keyword>
<evidence type="ECO:0000256" key="1">
    <source>
        <dbReference type="SAM" id="Phobius"/>
    </source>
</evidence>
<feature type="transmembrane region" description="Helical" evidence="1">
    <location>
        <begin position="130"/>
        <end position="150"/>
    </location>
</feature>
<comment type="caution">
    <text evidence="3">The sequence shown here is derived from an EMBL/GenBank/DDBJ whole genome shotgun (WGS) entry which is preliminary data.</text>
</comment>
<reference evidence="3 4" key="1">
    <citation type="submission" date="2021-06" db="EMBL/GenBank/DDBJ databases">
        <title>Rheinheimera indica sp. nov., isolated from deep-sea sediment.</title>
        <authorList>
            <person name="Wang Z."/>
            <person name="Zhang X.-Y."/>
        </authorList>
    </citation>
    <scope>NUCLEOTIDE SEQUENCE [LARGE SCALE GENOMIC DNA]</scope>
    <source>
        <strain evidence="3 4">SM2107</strain>
    </source>
</reference>
<feature type="transmembrane region" description="Helical" evidence="1">
    <location>
        <begin position="62"/>
        <end position="81"/>
    </location>
</feature>
<feature type="transmembrane region" description="Helical" evidence="1">
    <location>
        <begin position="162"/>
        <end position="182"/>
    </location>
</feature>
<accession>A0ABS6MJF6</accession>
<name>A0ABS6MJF6_9GAMM</name>
<evidence type="ECO:0000313" key="4">
    <source>
        <dbReference type="Proteomes" id="UP000704611"/>
    </source>
</evidence>
<dbReference type="InterPro" id="IPR019402">
    <property type="entry name" value="CWH43_N"/>
</dbReference>
<dbReference type="Pfam" id="PF10277">
    <property type="entry name" value="Frag1"/>
    <property type="match status" value="1"/>
</dbReference>
<dbReference type="Proteomes" id="UP000704611">
    <property type="component" value="Unassembled WGS sequence"/>
</dbReference>
<keyword evidence="4" id="KW-1185">Reference proteome</keyword>
<feature type="transmembrane region" description="Helical" evidence="1">
    <location>
        <begin position="194"/>
        <end position="214"/>
    </location>
</feature>
<sequence>MAVQSHNIQLWWLALLAGLIPLLTIHVTFAISVIEGFVPWCIPYWDSCTSISRTGRYGTSYFIFKGTMLPAAVIGMVFWWLNGRWLLQLGTTGYGRHWVQWLGLVACVALAAYTLALGHEGEGFNITRRIGVVLYFSLTYLAQLLISAALQRHHRWYKTGNYLMWLCKVTLMVGIISVILTAVVPDLYSQLDDAFEWVLALLINLHALWLAVLWRQSAFQASLLAK</sequence>
<evidence type="ECO:0000313" key="3">
    <source>
        <dbReference type="EMBL" id="MBV2128730.1"/>
    </source>
</evidence>
<feature type="domain" description="CWH43-like N-terminal" evidence="2">
    <location>
        <begin position="10"/>
        <end position="210"/>
    </location>
</feature>
<dbReference type="EMBL" id="JAHRID010000002">
    <property type="protein sequence ID" value="MBV2128730.1"/>
    <property type="molecule type" value="Genomic_DNA"/>
</dbReference>
<feature type="transmembrane region" description="Helical" evidence="1">
    <location>
        <begin position="12"/>
        <end position="34"/>
    </location>
</feature>
<feature type="transmembrane region" description="Helical" evidence="1">
    <location>
        <begin position="101"/>
        <end position="118"/>
    </location>
</feature>
<keyword evidence="1" id="KW-1133">Transmembrane helix</keyword>
<keyword evidence="1" id="KW-0812">Transmembrane</keyword>
<dbReference type="RefSeq" id="WP_217668364.1">
    <property type="nucleotide sequence ID" value="NZ_JAHRID010000002.1"/>
</dbReference>
<proteinExistence type="predicted"/>
<gene>
    <name evidence="3" type="ORF">KQY15_06435</name>
</gene>
<evidence type="ECO:0000259" key="2">
    <source>
        <dbReference type="Pfam" id="PF10277"/>
    </source>
</evidence>